<evidence type="ECO:0000256" key="6">
    <source>
        <dbReference type="ARBA" id="ARBA00035191"/>
    </source>
</evidence>
<gene>
    <name evidence="8" type="ORF">D9613_002924</name>
</gene>
<comment type="similarity">
    <text evidence="2">Belongs to the mitochondrion-specific ribosomal protein mL49 family.</text>
</comment>
<dbReference type="EMBL" id="JAACJL010000044">
    <property type="protein sequence ID" value="KAF4615537.1"/>
    <property type="molecule type" value="Genomic_DNA"/>
</dbReference>
<evidence type="ECO:0000313" key="8">
    <source>
        <dbReference type="EMBL" id="KAF4615537.1"/>
    </source>
</evidence>
<keyword evidence="9" id="KW-1185">Reference proteome</keyword>
<evidence type="ECO:0000256" key="4">
    <source>
        <dbReference type="ARBA" id="ARBA00023128"/>
    </source>
</evidence>
<protein>
    <recommendedName>
        <fullName evidence="6">Large ribosomal subunit protein mL49</fullName>
    </recommendedName>
</protein>
<keyword evidence="4" id="KW-0496">Mitochondrion</keyword>
<evidence type="ECO:0000256" key="2">
    <source>
        <dbReference type="ARBA" id="ARBA00005677"/>
    </source>
</evidence>
<feature type="compositionally biased region" description="Low complexity" evidence="7">
    <location>
        <begin position="29"/>
        <end position="45"/>
    </location>
</feature>
<name>A0A8H4VMY8_9AGAR</name>
<dbReference type="Gene3D" id="3.30.780.10">
    <property type="entry name" value="SUI1-like domain"/>
    <property type="match status" value="1"/>
</dbReference>
<proteinExistence type="inferred from homology"/>
<organism evidence="8 9">
    <name type="scientific">Agrocybe pediades</name>
    <dbReference type="NCBI Taxonomy" id="84607"/>
    <lineage>
        <taxon>Eukaryota</taxon>
        <taxon>Fungi</taxon>
        <taxon>Dikarya</taxon>
        <taxon>Basidiomycota</taxon>
        <taxon>Agaricomycotina</taxon>
        <taxon>Agaricomycetes</taxon>
        <taxon>Agaricomycetidae</taxon>
        <taxon>Agaricales</taxon>
        <taxon>Agaricineae</taxon>
        <taxon>Strophariaceae</taxon>
        <taxon>Agrocybe</taxon>
    </lineage>
</organism>
<dbReference type="GO" id="GO:0003735">
    <property type="term" value="F:structural constituent of ribosome"/>
    <property type="evidence" value="ECO:0007669"/>
    <property type="project" value="InterPro"/>
</dbReference>
<evidence type="ECO:0000256" key="3">
    <source>
        <dbReference type="ARBA" id="ARBA00022980"/>
    </source>
</evidence>
<evidence type="ECO:0000256" key="5">
    <source>
        <dbReference type="ARBA" id="ARBA00023274"/>
    </source>
</evidence>
<dbReference type="AlphaFoldDB" id="A0A8H4VMY8"/>
<evidence type="ECO:0000256" key="7">
    <source>
        <dbReference type="SAM" id="MobiDB-lite"/>
    </source>
</evidence>
<evidence type="ECO:0000313" key="9">
    <source>
        <dbReference type="Proteomes" id="UP000521872"/>
    </source>
</evidence>
<dbReference type="InterPro" id="IPR007740">
    <property type="entry name" value="Ribosomal_mL49"/>
</dbReference>
<dbReference type="GO" id="GO:0005762">
    <property type="term" value="C:mitochondrial large ribosomal subunit"/>
    <property type="evidence" value="ECO:0007669"/>
    <property type="project" value="TreeGrafter"/>
</dbReference>
<dbReference type="PANTHER" id="PTHR13477">
    <property type="entry name" value="MITOCHONDRIAL 39S RIBOSOMAL PROTEIN L49"/>
    <property type="match status" value="1"/>
</dbReference>
<comment type="subcellular location">
    <subcellularLocation>
        <location evidence="1">Mitochondrion</location>
    </subcellularLocation>
</comment>
<dbReference type="PANTHER" id="PTHR13477:SF0">
    <property type="entry name" value="LARGE RIBOSOMAL SUBUNIT PROTEIN ML49"/>
    <property type="match status" value="1"/>
</dbReference>
<dbReference type="Proteomes" id="UP000521872">
    <property type="component" value="Unassembled WGS sequence"/>
</dbReference>
<evidence type="ECO:0000256" key="1">
    <source>
        <dbReference type="ARBA" id="ARBA00004173"/>
    </source>
</evidence>
<feature type="region of interest" description="Disordered" evidence="7">
    <location>
        <begin position="29"/>
        <end position="56"/>
    </location>
</feature>
<sequence>MLSTSALTRGMPQLLRTIPCRAYSELVTATTSPTASTSTSKPGTKQSRPYFVPRNTRGNLPVYTDVRNAGGRHLTLVRNVEGNVAELAKDLSQTLFEKDSYEASKLKIELSQAKHLVISGGRWKNHVAEWLRAKGF</sequence>
<keyword evidence="3" id="KW-0689">Ribosomal protein</keyword>
<dbReference type="GO" id="GO:0006412">
    <property type="term" value="P:translation"/>
    <property type="evidence" value="ECO:0007669"/>
    <property type="project" value="InterPro"/>
</dbReference>
<keyword evidence="5" id="KW-0687">Ribonucleoprotein</keyword>
<dbReference type="Pfam" id="PF05046">
    <property type="entry name" value="Img2"/>
    <property type="match status" value="1"/>
</dbReference>
<comment type="caution">
    <text evidence="8">The sequence shown here is derived from an EMBL/GenBank/DDBJ whole genome shotgun (WGS) entry which is preliminary data.</text>
</comment>
<reference evidence="8 9" key="1">
    <citation type="submission" date="2019-12" db="EMBL/GenBank/DDBJ databases">
        <authorList>
            <person name="Floudas D."/>
            <person name="Bentzer J."/>
            <person name="Ahren D."/>
            <person name="Johansson T."/>
            <person name="Persson P."/>
            <person name="Tunlid A."/>
        </authorList>
    </citation>
    <scope>NUCLEOTIDE SEQUENCE [LARGE SCALE GENOMIC DNA]</scope>
    <source>
        <strain evidence="8 9">CBS 102.39</strain>
    </source>
</reference>
<accession>A0A8H4VMY8</accession>